<dbReference type="EMBL" id="FRAB01000040">
    <property type="protein sequence ID" value="SHK83282.1"/>
    <property type="molecule type" value="Genomic_DNA"/>
</dbReference>
<organism evidence="1 2">
    <name type="scientific">Paraburkholderia terricola</name>
    <dbReference type="NCBI Taxonomy" id="169427"/>
    <lineage>
        <taxon>Bacteria</taxon>
        <taxon>Pseudomonadati</taxon>
        <taxon>Pseudomonadota</taxon>
        <taxon>Betaproteobacteria</taxon>
        <taxon>Burkholderiales</taxon>
        <taxon>Burkholderiaceae</taxon>
        <taxon>Paraburkholderia</taxon>
    </lineage>
</organism>
<accession>A0A1M6VP36</accession>
<evidence type="ECO:0000313" key="1">
    <source>
        <dbReference type="EMBL" id="SHK83282.1"/>
    </source>
</evidence>
<protein>
    <submittedName>
        <fullName evidence="1">Uncharacterized protein</fullName>
    </submittedName>
</protein>
<gene>
    <name evidence="1" type="ORF">SAMN05192548_104048</name>
</gene>
<evidence type="ECO:0000313" key="2">
    <source>
        <dbReference type="Proteomes" id="UP000184395"/>
    </source>
</evidence>
<name>A0A1M6VP36_9BURK</name>
<dbReference type="Proteomes" id="UP000184395">
    <property type="component" value="Unassembled WGS sequence"/>
</dbReference>
<proteinExistence type="predicted"/>
<sequence>MSARFGRPGNRLIASDFTLQLADTRPTENLFFNGEEIREPTLFRRRAAQQLRDLAMQMQDRRIGLQQRQITRQKSIIRLIG</sequence>
<dbReference type="AlphaFoldDB" id="A0A1M6VP36"/>
<reference evidence="1 2" key="1">
    <citation type="submission" date="2016-11" db="EMBL/GenBank/DDBJ databases">
        <authorList>
            <person name="Jaros S."/>
            <person name="Januszkiewicz K."/>
            <person name="Wedrychowicz H."/>
        </authorList>
    </citation>
    <scope>NUCLEOTIDE SEQUENCE [LARGE SCALE GENOMIC DNA]</scope>
    <source>
        <strain evidence="1 2">LMG 20594</strain>
    </source>
</reference>